<dbReference type="SUPFAM" id="SSF53335">
    <property type="entry name" value="S-adenosyl-L-methionine-dependent methyltransferases"/>
    <property type="match status" value="1"/>
</dbReference>
<dbReference type="AlphaFoldDB" id="A0A0C9WK28"/>
<evidence type="ECO:0000313" key="2">
    <source>
        <dbReference type="Proteomes" id="UP000054477"/>
    </source>
</evidence>
<reference evidence="1 2" key="1">
    <citation type="submission" date="2014-04" db="EMBL/GenBank/DDBJ databases">
        <authorList>
            <consortium name="DOE Joint Genome Institute"/>
            <person name="Kuo A."/>
            <person name="Kohler A."/>
            <person name="Nagy L.G."/>
            <person name="Floudas D."/>
            <person name="Copeland A."/>
            <person name="Barry K.W."/>
            <person name="Cichocki N."/>
            <person name="Veneault-Fourrey C."/>
            <person name="LaButti K."/>
            <person name="Lindquist E.A."/>
            <person name="Lipzen A."/>
            <person name="Lundell T."/>
            <person name="Morin E."/>
            <person name="Murat C."/>
            <person name="Sun H."/>
            <person name="Tunlid A."/>
            <person name="Henrissat B."/>
            <person name="Grigoriev I.V."/>
            <person name="Hibbett D.S."/>
            <person name="Martin F."/>
            <person name="Nordberg H.P."/>
            <person name="Cantor M.N."/>
            <person name="Hua S.X."/>
        </authorList>
    </citation>
    <scope>NUCLEOTIDE SEQUENCE [LARGE SCALE GENOMIC DNA]</scope>
    <source>
        <strain evidence="1 2">LaAM-08-1</strain>
    </source>
</reference>
<keyword evidence="2" id="KW-1185">Reference proteome</keyword>
<dbReference type="InterPro" id="IPR029063">
    <property type="entry name" value="SAM-dependent_MTases_sf"/>
</dbReference>
<dbReference type="EMBL" id="KN838745">
    <property type="protein sequence ID" value="KIJ95719.1"/>
    <property type="molecule type" value="Genomic_DNA"/>
</dbReference>
<reference evidence="2" key="2">
    <citation type="submission" date="2015-01" db="EMBL/GenBank/DDBJ databases">
        <title>Evolutionary Origins and Diversification of the Mycorrhizal Mutualists.</title>
        <authorList>
            <consortium name="DOE Joint Genome Institute"/>
            <consortium name="Mycorrhizal Genomics Consortium"/>
            <person name="Kohler A."/>
            <person name="Kuo A."/>
            <person name="Nagy L.G."/>
            <person name="Floudas D."/>
            <person name="Copeland A."/>
            <person name="Barry K.W."/>
            <person name="Cichocki N."/>
            <person name="Veneault-Fourrey C."/>
            <person name="LaButti K."/>
            <person name="Lindquist E.A."/>
            <person name="Lipzen A."/>
            <person name="Lundell T."/>
            <person name="Morin E."/>
            <person name="Murat C."/>
            <person name="Riley R."/>
            <person name="Ohm R."/>
            <person name="Sun H."/>
            <person name="Tunlid A."/>
            <person name="Henrissat B."/>
            <person name="Grigoriev I.V."/>
            <person name="Hibbett D.S."/>
            <person name="Martin F."/>
        </authorList>
    </citation>
    <scope>NUCLEOTIDE SEQUENCE [LARGE SCALE GENOMIC DNA]</scope>
    <source>
        <strain evidence="2">LaAM-08-1</strain>
    </source>
</reference>
<dbReference type="HOGENOM" id="CLU_2705184_0_0_1"/>
<evidence type="ECO:0000313" key="1">
    <source>
        <dbReference type="EMBL" id="KIJ95719.1"/>
    </source>
</evidence>
<dbReference type="Proteomes" id="UP000054477">
    <property type="component" value="Unassembled WGS sequence"/>
</dbReference>
<name>A0A0C9WK28_9AGAR</name>
<protein>
    <submittedName>
        <fullName evidence="1">Unplaced genomic scaffold K443scaffold_210, whole genome shotgun sequence</fullName>
    </submittedName>
</protein>
<sequence length="73" mass="8016">MSGTGSWEVPGAVLSDTREVCSTLWIYSEYMCFIRIRLAFIAKRSSMIDVGGGMGSMSMLLASAFGKWVRISL</sequence>
<proteinExistence type="predicted"/>
<gene>
    <name evidence="1" type="ORF">K443DRAFT_319997</name>
</gene>
<organism evidence="1 2">
    <name type="scientific">Laccaria amethystina LaAM-08-1</name>
    <dbReference type="NCBI Taxonomy" id="1095629"/>
    <lineage>
        <taxon>Eukaryota</taxon>
        <taxon>Fungi</taxon>
        <taxon>Dikarya</taxon>
        <taxon>Basidiomycota</taxon>
        <taxon>Agaricomycotina</taxon>
        <taxon>Agaricomycetes</taxon>
        <taxon>Agaricomycetidae</taxon>
        <taxon>Agaricales</taxon>
        <taxon>Agaricineae</taxon>
        <taxon>Hydnangiaceae</taxon>
        <taxon>Laccaria</taxon>
    </lineage>
</organism>
<accession>A0A0C9WK28</accession>